<dbReference type="GO" id="GO:0003676">
    <property type="term" value="F:nucleic acid binding"/>
    <property type="evidence" value="ECO:0007669"/>
    <property type="project" value="InterPro"/>
</dbReference>
<organism evidence="1 2">
    <name type="scientific">Brachionus plicatilis</name>
    <name type="common">Marine rotifer</name>
    <name type="synonym">Brachionus muelleri</name>
    <dbReference type="NCBI Taxonomy" id="10195"/>
    <lineage>
        <taxon>Eukaryota</taxon>
        <taxon>Metazoa</taxon>
        <taxon>Spiralia</taxon>
        <taxon>Gnathifera</taxon>
        <taxon>Rotifera</taxon>
        <taxon>Eurotatoria</taxon>
        <taxon>Monogononta</taxon>
        <taxon>Pseudotrocha</taxon>
        <taxon>Ploima</taxon>
        <taxon>Brachionidae</taxon>
        <taxon>Brachionus</taxon>
    </lineage>
</organism>
<protein>
    <submittedName>
        <fullName evidence="1">Glucosylceramidase 4</fullName>
    </submittedName>
</protein>
<dbReference type="AlphaFoldDB" id="A0A3M7SY84"/>
<dbReference type="Proteomes" id="UP000276133">
    <property type="component" value="Unassembled WGS sequence"/>
</dbReference>
<sequence>MKIPNRTENPNFSWILNDESYFTLSHGKINRNDIFYLSYIAPTPASTNYTPVKKFEPKLLGLLNLVSERGISYEKRGVIPFIKKYHSVGYCKFWPDLASPHYANTVVNYLIDQNIKFVQKRENPANVPEVRQIEDFLSILKGKVYENSW</sequence>
<dbReference type="Gene3D" id="3.30.420.10">
    <property type="entry name" value="Ribonuclease H-like superfamily/Ribonuclease H"/>
    <property type="match status" value="1"/>
</dbReference>
<dbReference type="EMBL" id="REGN01000634">
    <property type="protein sequence ID" value="RNA40548.1"/>
    <property type="molecule type" value="Genomic_DNA"/>
</dbReference>
<reference evidence="1 2" key="1">
    <citation type="journal article" date="2018" name="Sci. Rep.">
        <title>Genomic signatures of local adaptation to the degree of environmental predictability in rotifers.</title>
        <authorList>
            <person name="Franch-Gras L."/>
            <person name="Hahn C."/>
            <person name="Garcia-Roger E.M."/>
            <person name="Carmona M.J."/>
            <person name="Serra M."/>
            <person name="Gomez A."/>
        </authorList>
    </citation>
    <scope>NUCLEOTIDE SEQUENCE [LARGE SCALE GENOMIC DNA]</scope>
    <source>
        <strain evidence="1">HYR1</strain>
    </source>
</reference>
<name>A0A3M7SY84_BRAPC</name>
<dbReference type="OrthoDB" id="7273888at2759"/>
<keyword evidence="2" id="KW-1185">Reference proteome</keyword>
<gene>
    <name evidence="1" type="ORF">BpHYR1_045111</name>
</gene>
<proteinExistence type="predicted"/>
<dbReference type="InterPro" id="IPR036397">
    <property type="entry name" value="RNaseH_sf"/>
</dbReference>
<evidence type="ECO:0000313" key="1">
    <source>
        <dbReference type="EMBL" id="RNA40548.1"/>
    </source>
</evidence>
<comment type="caution">
    <text evidence="1">The sequence shown here is derived from an EMBL/GenBank/DDBJ whole genome shotgun (WGS) entry which is preliminary data.</text>
</comment>
<evidence type="ECO:0000313" key="2">
    <source>
        <dbReference type="Proteomes" id="UP000276133"/>
    </source>
</evidence>
<accession>A0A3M7SY84</accession>
<dbReference type="STRING" id="10195.A0A3M7SY84"/>